<keyword evidence="2" id="KW-0963">Cytoplasm</keyword>
<dbReference type="InterPro" id="IPR013783">
    <property type="entry name" value="Ig-like_fold"/>
</dbReference>
<evidence type="ECO:0000259" key="4">
    <source>
        <dbReference type="PROSITE" id="PS50254"/>
    </source>
</evidence>
<reference evidence="5" key="1">
    <citation type="submission" date="2019-03" db="EMBL/GenBank/DDBJ databases">
        <title>Improved annotation for the trematode Fasciola hepatica.</title>
        <authorList>
            <person name="Choi Y.-J."/>
            <person name="Martin J."/>
            <person name="Mitreva M."/>
        </authorList>
    </citation>
    <scope>NUCLEOTIDE SEQUENCE [LARGE SCALE GENOMIC DNA]</scope>
</reference>
<feature type="domain" description="RHD" evidence="4">
    <location>
        <begin position="808"/>
        <end position="1016"/>
    </location>
</feature>
<dbReference type="GO" id="GO:0005634">
    <property type="term" value="C:nucleus"/>
    <property type="evidence" value="ECO:0007669"/>
    <property type="project" value="UniProtKB-ARBA"/>
</dbReference>
<dbReference type="InterPro" id="IPR008366">
    <property type="entry name" value="NFAT"/>
</dbReference>
<feature type="region of interest" description="Disordered" evidence="3">
    <location>
        <begin position="1295"/>
        <end position="1324"/>
    </location>
</feature>
<dbReference type="Gene3D" id="2.60.40.340">
    <property type="entry name" value="Rel homology domain (RHD), DNA-binding domain"/>
    <property type="match status" value="1"/>
</dbReference>
<evidence type="ECO:0000313" key="6">
    <source>
        <dbReference type="Proteomes" id="UP000230066"/>
    </source>
</evidence>
<dbReference type="InterPro" id="IPR002909">
    <property type="entry name" value="IPT_dom"/>
</dbReference>
<dbReference type="PANTHER" id="PTHR12533:SF7">
    <property type="entry name" value="NFAT NUCLEAR FACTOR, ISOFORM B"/>
    <property type="match status" value="1"/>
</dbReference>
<accession>A0A4E0RAC8</accession>
<dbReference type="SUPFAM" id="SSF49417">
    <property type="entry name" value="p53-like transcription factors"/>
    <property type="match status" value="1"/>
</dbReference>
<dbReference type="Pfam" id="PF00554">
    <property type="entry name" value="RHD_DNA_bind"/>
    <property type="match status" value="1"/>
</dbReference>
<keyword evidence="6" id="KW-1185">Reference proteome</keyword>
<sequence length="1387" mass="151567">MNNALDAPTYGSSTFCTEQDDITDTAHLRFQRLIQPCGIDTCAQSDDVLGSFTNGLLNSVHGHAGVGNYDFVYNDLVNRNPVESHDRDLLPPRSKWTLPSGTEFPKRAPGELFSSSKGQNLPENICSVDYSLMNPKDNAVLTTQVNDPLFTNTMRVLQQSSPLSTGSPSNAHFDDYSVVPTVKEPLSDNVVSKRQTFTFRRECSSISTENGETLIEESVGTAEILPTLRNLLESDSSEILVPTNPERVLLTSQPNFCYVTQCSDEVQGLRPDISTLVLPQHSNSNVHRRFSVDSCSSLGSCVTLLSSHSCSESPMSSSFYDTEQTAVAGDKFLDATGQGTDRTPCVNLDNEDTQSAVIRRYGELQLDEPPETPVEHRIISDILPADVTQAFPPCSPVLLHDVVPSNFAVDGAPCSDSGLRDTAIYKLSMEEKMPTNSMSIASTDQLSHLSQFSFLKPSNPIQLESHTHAGRSSQSNTEEIATLMDESFPAAPSDFLLIPMTIAIETKPKTESASSNDSCTLTSNADEFCVDMTLASKTESTLVRNPTSQNARSGTILLPTANTSCISTRNTPQSQFSTQQVVTKKIRPPPVYHRSSTNSVVRNDPFVRETLSPLGVFSPSAPCFHRRPNGTAYTRDCLVELQSRHLFSNPGSCHPHTLVRPCHVPVATRTGGTGFRASLPQCSTGARKRSNRCAGLVSPLASGSLVGVTPCIRRKCSSSINRNIGSYYSHASIPRATLSSSTRPVYVDNRRSNLNAMQQPDVAKLHQTTRFPGVKPALVSYSTARRPGSSLTGCRSSSNVSIRSLPSVPSPHQVFTDYSTLHHCQIQMISQPEEQHRARYQTEGSRGAVKDRTGLGYPTVRLTGWNGRASLHVFVASQSGRIRPHSFYQAYMVPGKSTKYCIQTILDGVNVIEMPFTSANDWTLSVECVGILKLRKSDVELRSQACLSTRHRQLDPSRANLGSVSGNVCPTPPKLASRRQDKARLVFRAILLSESGNSLDVIQVVSGPILCTQIIGDPEINRISLKEAPATGGCDLFILGKNLGRDCRVWFRQPAANNQSDVCSLPEFASERESVKLKTMVMTGVDQTDTLSTKSRLETKSDLNEKYVWQAEAVLEKEFLHQTHLVCRIPAYGGPSSPITKPLLVELSISLGERFSLPHPFIYAPVSADMKFDQYSNPMSLTGMVSHRDYPGCFEVDLLISSTVCESTTDEALTAQERLFSTTATETTVSTCSSAAVANDDSRNDLPFVDLTQFPYCYDRRELFSHQFDSYHSRRSIILPVTNTHVPSALPMETYDPNVTSSTASNSVDPEVSTSNPNDFEERSFQLSSSSPSVYVLHPVSSVGFVSSCSSSSTTTNTSITANIATTEVEHLNSMPATLCTPPPLDQ</sequence>
<organism evidence="5 6">
    <name type="scientific">Fasciola hepatica</name>
    <name type="common">Liver fluke</name>
    <dbReference type="NCBI Taxonomy" id="6192"/>
    <lineage>
        <taxon>Eukaryota</taxon>
        <taxon>Metazoa</taxon>
        <taxon>Spiralia</taxon>
        <taxon>Lophotrochozoa</taxon>
        <taxon>Platyhelminthes</taxon>
        <taxon>Trematoda</taxon>
        <taxon>Digenea</taxon>
        <taxon>Plagiorchiida</taxon>
        <taxon>Echinostomata</taxon>
        <taxon>Echinostomatoidea</taxon>
        <taxon>Fasciolidae</taxon>
        <taxon>Fasciola</taxon>
    </lineage>
</organism>
<dbReference type="GO" id="GO:0005737">
    <property type="term" value="C:cytoplasm"/>
    <property type="evidence" value="ECO:0007669"/>
    <property type="project" value="UniProtKB-SubCell"/>
</dbReference>
<dbReference type="GO" id="GO:0000978">
    <property type="term" value="F:RNA polymerase II cis-regulatory region sequence-specific DNA binding"/>
    <property type="evidence" value="ECO:0007669"/>
    <property type="project" value="TreeGrafter"/>
</dbReference>
<dbReference type="PROSITE" id="PS50254">
    <property type="entry name" value="REL_2"/>
    <property type="match status" value="1"/>
</dbReference>
<evidence type="ECO:0000256" key="2">
    <source>
        <dbReference type="ARBA" id="ARBA00022490"/>
    </source>
</evidence>
<comment type="caution">
    <text evidence="5">The sequence shown here is derived from an EMBL/GenBank/DDBJ whole genome shotgun (WGS) entry which is preliminary data.</text>
</comment>
<dbReference type="EMBL" id="JXXN02002218">
    <property type="protein sequence ID" value="THD23304.1"/>
    <property type="molecule type" value="Genomic_DNA"/>
</dbReference>
<feature type="region of interest" description="Disordered" evidence="3">
    <location>
        <begin position="569"/>
        <end position="597"/>
    </location>
</feature>
<dbReference type="InterPro" id="IPR014756">
    <property type="entry name" value="Ig_E-set"/>
</dbReference>
<name>A0A4E0RAC8_FASHE</name>
<dbReference type="Proteomes" id="UP000230066">
    <property type="component" value="Unassembled WGS sequence"/>
</dbReference>
<dbReference type="InterPro" id="IPR008967">
    <property type="entry name" value="p53-like_TF_DNA-bd_sf"/>
</dbReference>
<dbReference type="InterPro" id="IPR037059">
    <property type="entry name" value="RHD_DNA_bind_dom_sf"/>
</dbReference>
<gene>
    <name evidence="5" type="ORF">D915_005933</name>
</gene>
<evidence type="ECO:0000256" key="1">
    <source>
        <dbReference type="ARBA" id="ARBA00004496"/>
    </source>
</evidence>
<protein>
    <submittedName>
        <fullName evidence="5">NFAT5</fullName>
    </submittedName>
</protein>
<comment type="subcellular location">
    <subcellularLocation>
        <location evidence="1">Cytoplasm</location>
    </subcellularLocation>
</comment>
<dbReference type="InterPro" id="IPR011539">
    <property type="entry name" value="RHD_DNA_bind_dom"/>
</dbReference>
<feature type="compositionally biased region" description="Polar residues" evidence="3">
    <location>
        <begin position="569"/>
        <end position="582"/>
    </location>
</feature>
<dbReference type="Gene3D" id="2.60.40.10">
    <property type="entry name" value="Immunoglobulins"/>
    <property type="match status" value="1"/>
</dbReference>
<evidence type="ECO:0000313" key="5">
    <source>
        <dbReference type="EMBL" id="THD23304.1"/>
    </source>
</evidence>
<dbReference type="GO" id="GO:0000981">
    <property type="term" value="F:DNA-binding transcription factor activity, RNA polymerase II-specific"/>
    <property type="evidence" value="ECO:0007669"/>
    <property type="project" value="TreeGrafter"/>
</dbReference>
<evidence type="ECO:0000256" key="3">
    <source>
        <dbReference type="SAM" id="MobiDB-lite"/>
    </source>
</evidence>
<dbReference type="PANTHER" id="PTHR12533">
    <property type="entry name" value="NFAT"/>
    <property type="match status" value="1"/>
</dbReference>
<feature type="compositionally biased region" description="Polar residues" evidence="3">
    <location>
        <begin position="1297"/>
        <end position="1318"/>
    </location>
</feature>
<dbReference type="SMART" id="SM00429">
    <property type="entry name" value="IPT"/>
    <property type="match status" value="1"/>
</dbReference>
<dbReference type="SUPFAM" id="SSF81296">
    <property type="entry name" value="E set domains"/>
    <property type="match status" value="1"/>
</dbReference>
<dbReference type="GO" id="GO:0005667">
    <property type="term" value="C:transcription regulator complex"/>
    <property type="evidence" value="ECO:0007669"/>
    <property type="project" value="TreeGrafter"/>
</dbReference>
<proteinExistence type="predicted"/>